<name>A0AAD2AZP0_9RALS</name>
<reference evidence="1" key="1">
    <citation type="submission" date="2023-07" db="EMBL/GenBank/DDBJ databases">
        <authorList>
            <person name="Peeters C."/>
        </authorList>
    </citation>
    <scope>NUCLEOTIDE SEQUENCE</scope>
    <source>
        <strain evidence="1">R-77591</strain>
    </source>
</reference>
<sequence>MDVAFFLKQRVGFIRQLYRDSTSPFVERMRLIEEEQPPYVPPHSENSEPAFLSDWIDASDSVQVLCHACVSMLAGALRVYFETWERAAHINVDQDVRKRVFKHGWLRGYEAVFAEHLGVKFLDSGADLDLLEQVILARNRSQHPGSLTRVRPTHAPIELTKHRSLFFLDDRERELLVEAEANGMDMGSVWMMEPSLHVDAGKLEKALAEVEHFATWG</sequence>
<evidence type="ECO:0000313" key="2">
    <source>
        <dbReference type="Proteomes" id="UP001190002"/>
    </source>
</evidence>
<accession>A0AAD2AZP0</accession>
<organism evidence="1 2">
    <name type="scientific">Ralstonia mannitolilytica</name>
    <dbReference type="NCBI Taxonomy" id="105219"/>
    <lineage>
        <taxon>Bacteria</taxon>
        <taxon>Pseudomonadati</taxon>
        <taxon>Pseudomonadota</taxon>
        <taxon>Betaproteobacteria</taxon>
        <taxon>Burkholderiales</taxon>
        <taxon>Burkholderiaceae</taxon>
        <taxon>Ralstonia</taxon>
    </lineage>
</organism>
<evidence type="ECO:0000313" key="1">
    <source>
        <dbReference type="EMBL" id="CAJ0697019.1"/>
    </source>
</evidence>
<gene>
    <name evidence="1" type="ORF">R77591_04707</name>
</gene>
<dbReference type="RefSeq" id="WP_021197806.1">
    <property type="nucleotide sequence ID" value="NZ_CATVXE010000031.1"/>
</dbReference>
<comment type="caution">
    <text evidence="1">The sequence shown here is derived from an EMBL/GenBank/DDBJ whole genome shotgun (WGS) entry which is preliminary data.</text>
</comment>
<proteinExistence type="predicted"/>
<dbReference type="AlphaFoldDB" id="A0AAD2AZP0"/>
<dbReference type="EMBL" id="CATVXE010000031">
    <property type="protein sequence ID" value="CAJ0697019.1"/>
    <property type="molecule type" value="Genomic_DNA"/>
</dbReference>
<dbReference type="Proteomes" id="UP001190002">
    <property type="component" value="Unassembled WGS sequence"/>
</dbReference>
<evidence type="ECO:0008006" key="3">
    <source>
        <dbReference type="Google" id="ProtNLM"/>
    </source>
</evidence>
<protein>
    <recommendedName>
        <fullName evidence="3">RiboL-PSP-HEPN domain-containing protein</fullName>
    </recommendedName>
</protein>